<reference evidence="2 3" key="1">
    <citation type="submission" date="2017-09" db="EMBL/GenBank/DDBJ databases">
        <title>Genomics of the genus Arcobacter.</title>
        <authorList>
            <person name="Perez-Cataluna A."/>
            <person name="Figueras M.J."/>
            <person name="Salas-Masso N."/>
        </authorList>
    </citation>
    <scope>NUCLEOTIDE SEQUENCE [LARGE SCALE GENOMIC DNA]</scope>
    <source>
        <strain evidence="2 3">F156-34</strain>
    </source>
</reference>
<evidence type="ECO:0000256" key="1">
    <source>
        <dbReference type="SAM" id="Phobius"/>
    </source>
</evidence>
<keyword evidence="1" id="KW-0472">Membrane</keyword>
<accession>A0A4Q1AWS3</accession>
<proteinExistence type="predicted"/>
<feature type="transmembrane region" description="Helical" evidence="1">
    <location>
        <begin position="39"/>
        <end position="58"/>
    </location>
</feature>
<dbReference type="Proteomes" id="UP000289718">
    <property type="component" value="Unassembled WGS sequence"/>
</dbReference>
<keyword evidence="1" id="KW-1133">Transmembrane helix</keyword>
<keyword evidence="1" id="KW-0812">Transmembrane</keyword>
<feature type="transmembrane region" description="Helical" evidence="1">
    <location>
        <begin position="6"/>
        <end position="27"/>
    </location>
</feature>
<sequence>MILEYLFYFLSCTLILIIYSFYLINLFKSTIIRIKDFESIVLILMIILWIIIAVFLGFDIISRDIGLSVFIITFIPFSLFKLLKK</sequence>
<organism evidence="2 3">
    <name type="scientific">Halarcobacter mediterraneus</name>
    <dbReference type="NCBI Taxonomy" id="2023153"/>
    <lineage>
        <taxon>Bacteria</taxon>
        <taxon>Pseudomonadati</taxon>
        <taxon>Campylobacterota</taxon>
        <taxon>Epsilonproteobacteria</taxon>
        <taxon>Campylobacterales</taxon>
        <taxon>Arcobacteraceae</taxon>
        <taxon>Halarcobacter</taxon>
    </lineage>
</organism>
<name>A0A4Q1AWS3_9BACT</name>
<dbReference type="RefSeq" id="WP_129060289.1">
    <property type="nucleotide sequence ID" value="NZ_NXIE01000001.1"/>
</dbReference>
<comment type="caution">
    <text evidence="2">The sequence shown here is derived from an EMBL/GenBank/DDBJ whole genome shotgun (WGS) entry which is preliminary data.</text>
</comment>
<dbReference type="EMBL" id="NXIE01000001">
    <property type="protein sequence ID" value="RXK14178.1"/>
    <property type="molecule type" value="Genomic_DNA"/>
</dbReference>
<protein>
    <submittedName>
        <fullName evidence="2">Uncharacterized protein</fullName>
    </submittedName>
</protein>
<evidence type="ECO:0000313" key="2">
    <source>
        <dbReference type="EMBL" id="RXK14178.1"/>
    </source>
</evidence>
<evidence type="ECO:0000313" key="3">
    <source>
        <dbReference type="Proteomes" id="UP000289718"/>
    </source>
</evidence>
<feature type="transmembrane region" description="Helical" evidence="1">
    <location>
        <begin position="64"/>
        <end position="83"/>
    </location>
</feature>
<gene>
    <name evidence="2" type="ORF">CP965_01650</name>
</gene>
<keyword evidence="3" id="KW-1185">Reference proteome</keyword>
<dbReference type="AlphaFoldDB" id="A0A4Q1AWS3"/>